<dbReference type="EC" id="5.4.99.-" evidence="4"/>
<dbReference type="GO" id="GO:0009982">
    <property type="term" value="F:pseudouridine synthase activity"/>
    <property type="evidence" value="ECO:0007669"/>
    <property type="project" value="InterPro"/>
</dbReference>
<dbReference type="InterPro" id="IPR050188">
    <property type="entry name" value="RluA_PseudoU_synthase"/>
</dbReference>
<dbReference type="Proteomes" id="UP000051256">
    <property type="component" value="Unassembled WGS sequence"/>
</dbReference>
<dbReference type="GO" id="GO:0000455">
    <property type="term" value="P:enzyme-directed rRNA pseudouridine synthesis"/>
    <property type="evidence" value="ECO:0007669"/>
    <property type="project" value="TreeGrafter"/>
</dbReference>
<keyword evidence="7" id="KW-1185">Reference proteome</keyword>
<dbReference type="PANTHER" id="PTHR21600">
    <property type="entry name" value="MITOCHONDRIAL RNA PSEUDOURIDINE SYNTHASE"/>
    <property type="match status" value="1"/>
</dbReference>
<dbReference type="InterPro" id="IPR020103">
    <property type="entry name" value="PsdUridine_synth_cat_dom_sf"/>
</dbReference>
<name>A0A0R2CQW6_9LACO</name>
<feature type="active site" evidence="3">
    <location>
        <position position="139"/>
    </location>
</feature>
<dbReference type="InterPro" id="IPR006145">
    <property type="entry name" value="PsdUridine_synth_RsuA/RluA"/>
</dbReference>
<organism evidence="6 7">
    <name type="scientific">Lentilactobacillus senioris DSM 24302 = JCM 17472</name>
    <dbReference type="NCBI Taxonomy" id="1423802"/>
    <lineage>
        <taxon>Bacteria</taxon>
        <taxon>Bacillati</taxon>
        <taxon>Bacillota</taxon>
        <taxon>Bacilli</taxon>
        <taxon>Lactobacillales</taxon>
        <taxon>Lactobacillaceae</taxon>
        <taxon>Lentilactobacillus</taxon>
    </lineage>
</organism>
<dbReference type="InterPro" id="IPR006225">
    <property type="entry name" value="PsdUridine_synth_RluC/D"/>
</dbReference>
<keyword evidence="4" id="KW-0413">Isomerase</keyword>
<dbReference type="Pfam" id="PF00849">
    <property type="entry name" value="PseudoU_synth_2"/>
    <property type="match status" value="1"/>
</dbReference>
<dbReference type="GO" id="GO:0140098">
    <property type="term" value="F:catalytic activity, acting on RNA"/>
    <property type="evidence" value="ECO:0007669"/>
    <property type="project" value="UniProtKB-ARBA"/>
</dbReference>
<dbReference type="PATRIC" id="fig|1423802.4.peg.1010"/>
<dbReference type="Gene3D" id="3.30.2350.10">
    <property type="entry name" value="Pseudouridine synthase"/>
    <property type="match status" value="1"/>
</dbReference>
<dbReference type="EMBL" id="AYZR01000009">
    <property type="protein sequence ID" value="KRM93330.1"/>
    <property type="molecule type" value="Genomic_DNA"/>
</dbReference>
<evidence type="ECO:0000256" key="3">
    <source>
        <dbReference type="PIRSR" id="PIRSR606225-1"/>
    </source>
</evidence>
<evidence type="ECO:0000313" key="7">
    <source>
        <dbReference type="Proteomes" id="UP000051256"/>
    </source>
</evidence>
<dbReference type="NCBIfam" id="TIGR00005">
    <property type="entry name" value="rluA_subfam"/>
    <property type="match status" value="1"/>
</dbReference>
<dbReference type="CDD" id="cd02869">
    <property type="entry name" value="PseudoU_synth_RluA_like"/>
    <property type="match status" value="1"/>
</dbReference>
<comment type="function">
    <text evidence="4">Responsible for synthesis of pseudouridine from uracil.</text>
</comment>
<dbReference type="PANTHER" id="PTHR21600:SF87">
    <property type="entry name" value="RNA PSEUDOURIDYLATE SYNTHASE DOMAIN-CONTAINING PROTEIN 1"/>
    <property type="match status" value="1"/>
</dbReference>
<dbReference type="STRING" id="1423802.FC56_GL000997"/>
<evidence type="ECO:0000313" key="6">
    <source>
        <dbReference type="EMBL" id="KRM93330.1"/>
    </source>
</evidence>
<dbReference type="PROSITE" id="PS01129">
    <property type="entry name" value="PSI_RLU"/>
    <property type="match status" value="1"/>
</dbReference>
<proteinExistence type="inferred from homology"/>
<comment type="similarity">
    <text evidence="2 4">Belongs to the pseudouridine synthase RluA family.</text>
</comment>
<dbReference type="SUPFAM" id="SSF55120">
    <property type="entry name" value="Pseudouridine synthase"/>
    <property type="match status" value="1"/>
</dbReference>
<protein>
    <recommendedName>
        <fullName evidence="4">Pseudouridine synthase</fullName>
        <ecNumber evidence="4">5.4.99.-</ecNumber>
    </recommendedName>
</protein>
<evidence type="ECO:0000256" key="1">
    <source>
        <dbReference type="ARBA" id="ARBA00000073"/>
    </source>
</evidence>
<comment type="caution">
    <text evidence="6">The sequence shown here is derived from an EMBL/GenBank/DDBJ whole genome shotgun (WGS) entry which is preliminary data.</text>
</comment>
<accession>A0A0R2CQW6</accession>
<dbReference type="InterPro" id="IPR006224">
    <property type="entry name" value="PsdUridine_synth_RluA-like_CS"/>
</dbReference>
<dbReference type="AlphaFoldDB" id="A0A0R2CQW6"/>
<sequence length="296" mass="33347">MTKWLFHRQLDSAVTAQSLRTLLSDEWLLPKYLIRQLRINQRVLVNHQYHPVNTIVHAGDQIQLEFVTSDFTHLPHPITVDPAGTVEVVYEDHDLLIVNKHRGEKTHPNQPGELGSTLNFAANYLASKGEAPYMVHRLDMETSGALIIAKNPVAVPILNRQISNKIIERTYLTWVHGVGLPKSGTIDLPIGRDPEDKRKRKVNGINAQSALTHYQVLKEQAGNSLLQVNLKTGRTHQIRVHLAASGHSLIGDPLYSNDNIEQPMLLHSWQVVFPLLFSHQWQTVMAPVPKGFEPSS</sequence>
<reference evidence="6 7" key="1">
    <citation type="journal article" date="2015" name="Genome Announc.">
        <title>Expanding the biotechnology potential of lactobacilli through comparative genomics of 213 strains and associated genera.</title>
        <authorList>
            <person name="Sun Z."/>
            <person name="Harris H.M."/>
            <person name="McCann A."/>
            <person name="Guo C."/>
            <person name="Argimon S."/>
            <person name="Zhang W."/>
            <person name="Yang X."/>
            <person name="Jeffery I.B."/>
            <person name="Cooney J.C."/>
            <person name="Kagawa T.F."/>
            <person name="Liu W."/>
            <person name="Song Y."/>
            <person name="Salvetti E."/>
            <person name="Wrobel A."/>
            <person name="Rasinkangas P."/>
            <person name="Parkhill J."/>
            <person name="Rea M.C."/>
            <person name="O'Sullivan O."/>
            <person name="Ritari J."/>
            <person name="Douillard F.P."/>
            <person name="Paul Ross R."/>
            <person name="Yang R."/>
            <person name="Briner A.E."/>
            <person name="Felis G.E."/>
            <person name="de Vos W.M."/>
            <person name="Barrangou R."/>
            <person name="Klaenhammer T.R."/>
            <person name="Caufield P.W."/>
            <person name="Cui Y."/>
            <person name="Zhang H."/>
            <person name="O'Toole P.W."/>
        </authorList>
    </citation>
    <scope>NUCLEOTIDE SEQUENCE [LARGE SCALE GENOMIC DNA]</scope>
    <source>
        <strain evidence="6 7">DSM 24302</strain>
    </source>
</reference>
<dbReference type="GO" id="GO:0003723">
    <property type="term" value="F:RNA binding"/>
    <property type="evidence" value="ECO:0007669"/>
    <property type="project" value="InterPro"/>
</dbReference>
<gene>
    <name evidence="6" type="ORF">FC56_GL000997</name>
</gene>
<comment type="catalytic activity">
    <reaction evidence="1 4">
        <text>a uridine in RNA = a pseudouridine in RNA</text>
        <dbReference type="Rhea" id="RHEA:48348"/>
        <dbReference type="Rhea" id="RHEA-COMP:12068"/>
        <dbReference type="Rhea" id="RHEA-COMP:12069"/>
        <dbReference type="ChEBI" id="CHEBI:65314"/>
        <dbReference type="ChEBI" id="CHEBI:65315"/>
    </reaction>
</comment>
<dbReference type="RefSeq" id="WP_056978820.1">
    <property type="nucleotide sequence ID" value="NZ_AYZR01000009.1"/>
</dbReference>
<evidence type="ECO:0000259" key="5">
    <source>
        <dbReference type="Pfam" id="PF00849"/>
    </source>
</evidence>
<evidence type="ECO:0000256" key="2">
    <source>
        <dbReference type="ARBA" id="ARBA00010876"/>
    </source>
</evidence>
<feature type="domain" description="Pseudouridine synthase RsuA/RluA-like" evidence="5">
    <location>
        <begin position="94"/>
        <end position="244"/>
    </location>
</feature>
<evidence type="ECO:0000256" key="4">
    <source>
        <dbReference type="RuleBase" id="RU362028"/>
    </source>
</evidence>